<feature type="binding site" evidence="17">
    <location>
        <position position="746"/>
    </location>
    <ligand>
        <name>ATP</name>
        <dbReference type="ChEBI" id="CHEBI:30616"/>
    </ligand>
</feature>
<feature type="compositionally biased region" description="Basic and acidic residues" evidence="20">
    <location>
        <begin position="371"/>
        <end position="381"/>
    </location>
</feature>
<evidence type="ECO:0000256" key="11">
    <source>
        <dbReference type="ARBA" id="ARBA00022989"/>
    </source>
</evidence>
<dbReference type="Pfam" id="PF13246">
    <property type="entry name" value="Cation_ATPase"/>
    <property type="match status" value="1"/>
</dbReference>
<evidence type="ECO:0000259" key="21">
    <source>
        <dbReference type="Pfam" id="PF00122"/>
    </source>
</evidence>
<evidence type="ECO:0000259" key="22">
    <source>
        <dbReference type="Pfam" id="PF16209"/>
    </source>
</evidence>
<dbReference type="InterPro" id="IPR023214">
    <property type="entry name" value="HAD_sf"/>
</dbReference>
<feature type="binding site" evidence="17">
    <location>
        <position position="597"/>
    </location>
    <ligand>
        <name>ATP</name>
        <dbReference type="ChEBI" id="CHEBI:30616"/>
    </ligand>
</feature>
<feature type="transmembrane region" description="Helical" evidence="19">
    <location>
        <begin position="34"/>
        <end position="56"/>
    </location>
</feature>
<evidence type="ECO:0000256" key="15">
    <source>
        <dbReference type="ARBA" id="ARBA00049128"/>
    </source>
</evidence>
<feature type="binding site" evidence="18">
    <location>
        <position position="962"/>
    </location>
    <ligand>
        <name>Mg(2+)</name>
        <dbReference type="ChEBI" id="CHEBI:18420"/>
    </ligand>
</feature>
<feature type="transmembrane region" description="Helical" evidence="19">
    <location>
        <begin position="1101"/>
        <end position="1121"/>
    </location>
</feature>
<dbReference type="Pfam" id="PF00122">
    <property type="entry name" value="E1-E2_ATPase"/>
    <property type="match status" value="1"/>
</dbReference>
<comment type="similarity">
    <text evidence="3 19">Belongs to the cation transport ATPase (P-type) (TC 3.A.3) family. Type IV subfamily.</text>
</comment>
<sequence length="1230" mass="140374">MAKTEDTMFRTINVSKQDTNKYPPNIIRNQKYTAFSFLFLVLIDQFRQFFNIYFFFVSMSQLFNCYRVGPLITSFGPWLFVLILTICKEALDDFKRYVRDKEANSEKYKVVTQKGIEIKPSSSIKVGDLVVVEKNQRVPADMVVLKTQEEEGQCFIRTDQLDGETDWKLRNSVSTIQSQDLAHLFNKSKDQKSQIEIQTELESEKVVEEPEIVDLEEIKKGEEIAEEQDNDSDLDQANLSKHKSDSDSSDSNEFVQDHHMKNDDVIPIDSDEENFHDLPDVEDQFENQERSKVFNITPKPDFVDDDTPEKFQDSDFRDEELSVKSEDSDDEPNQKHKGGLLSDESESSDQTQSNSQSRLAGGDVTETEDSQPLKRETKIKIVTENEDSDLQKNEMQKSANLELKPYTSETMLQLQAAISSLFNQNIQIYADKPHKDIYNFIGKISIKSEFTDVEEPLSLDNVIWMNTVLATQGVLGSVIYTGNETRAMMNTAQPRNKFGKIEEEINFYSILLCISSVIVAGFFLFFSGFTKRFDITLVRFIIIFSSVIPISLKVTIDVARLFFYSNWIMADKEIPGCIVRNSNIPEELGRITYLLSDKTGTLTRNEMEMRKVHIGTVCFTSELNEEVTSIIKKKLSKKAKSKRDISTKVYDLVCALALCHNVTPVIEDNERIYQASSPDEVALVKWCENIGVVLQQRTKDKIIIKILDGQDKVFKVLYIFPFTSDTKRMGIIVKDTETNELLFLLKGADMIMKKIVEKNDWLDEEVDNMAREGLRTLVIGMKRLSKTEFKTFEEDFKMANTALNDRSEKIQAVICGLEKNLKLLGLTGVEDKLQENVEQSLENLRNAGVKIWMLTGDKIETAISISISSRLFIKRAQYEILRVTSREEAWQKLSELKNKMINYIIIDGSSLQVMIEQYMKEFILYAATLDAVVCCRCTPTQKALVARNLRMYTPHRVACIGDGGNDVSMITEANVGIGIVGKEGNQASLAADFSILKFSDVTTLFFWHGRNCYRGTAKLIQFIIHRGTIISVMQGIFSAVFGFSPIALYQGFLMVGYVCIYTMFPMWCIILDRDVSRTNVFKFPELYKEMVQNKILSARSFVSWNLISFYQGSVIMIMTFYAFEHELISLISVTFSCLILNELLVVLLMVSSINKWMLLSQAISCILYIISFKFLDELKISGSGMNFILYITAISAVAIFFSVVETFYLRIIKPPAYSKIATATARLGED</sequence>
<feature type="domain" description="P-type ATPase C-terminal" evidence="23">
    <location>
        <begin position="989"/>
        <end position="1203"/>
    </location>
</feature>
<feature type="compositionally biased region" description="Basic and acidic residues" evidence="20">
    <location>
        <begin position="308"/>
        <end position="326"/>
    </location>
</feature>
<dbReference type="Proteomes" id="UP000051530">
    <property type="component" value="Unassembled WGS sequence"/>
</dbReference>
<evidence type="ECO:0000256" key="3">
    <source>
        <dbReference type="ARBA" id="ARBA00008109"/>
    </source>
</evidence>
<proteinExistence type="inferred from homology"/>
<feature type="domain" description="P-type ATPase N-terminal" evidence="22">
    <location>
        <begin position="16"/>
        <end position="65"/>
    </location>
</feature>
<keyword evidence="9 18" id="KW-0460">Magnesium</keyword>
<feature type="binding site" evidence="17">
    <location>
        <position position="598"/>
    </location>
    <ligand>
        <name>ATP</name>
        <dbReference type="ChEBI" id="CHEBI:30616"/>
    </ligand>
</feature>
<comment type="catalytic activity">
    <reaction evidence="14 19">
        <text>ATP + H2O + phospholipidSide 1 = ADP + phosphate + phospholipidSide 2.</text>
        <dbReference type="EC" id="7.6.2.1"/>
    </reaction>
</comment>
<evidence type="ECO:0000259" key="23">
    <source>
        <dbReference type="Pfam" id="PF16212"/>
    </source>
</evidence>
<comment type="caution">
    <text evidence="24">The sequence shown here is derived from an EMBL/GenBank/DDBJ whole genome shotgun (WGS) entry which is preliminary data.</text>
</comment>
<dbReference type="Gene3D" id="2.70.150.10">
    <property type="entry name" value="Calcium-transporting ATPase, cytoplasmic transduction domain A"/>
    <property type="match status" value="2"/>
</dbReference>
<dbReference type="InterPro" id="IPR006539">
    <property type="entry name" value="P-type_ATPase_IV"/>
</dbReference>
<feature type="binding site" evidence="17">
    <location>
        <position position="855"/>
    </location>
    <ligand>
        <name>ATP</name>
        <dbReference type="ChEBI" id="CHEBI:30616"/>
    </ligand>
</feature>
<dbReference type="PANTHER" id="PTHR24092">
    <property type="entry name" value="PROBABLE PHOSPHOLIPID-TRANSPORTING ATPASE"/>
    <property type="match status" value="1"/>
</dbReference>
<evidence type="ECO:0000256" key="20">
    <source>
        <dbReference type="SAM" id="MobiDB-lite"/>
    </source>
</evidence>
<dbReference type="AlphaFoldDB" id="A0A0R0LYL7"/>
<dbReference type="SFLD" id="SFLDF00027">
    <property type="entry name" value="p-type_atpase"/>
    <property type="match status" value="1"/>
</dbReference>
<dbReference type="InterPro" id="IPR032630">
    <property type="entry name" value="P_typ_ATPase_c"/>
</dbReference>
<dbReference type="Pfam" id="PF16209">
    <property type="entry name" value="PhoLip_ATPase_N"/>
    <property type="match status" value="1"/>
</dbReference>
<dbReference type="GO" id="GO:0010008">
    <property type="term" value="C:endosome membrane"/>
    <property type="evidence" value="ECO:0007669"/>
    <property type="project" value="UniProtKB-SubCell"/>
</dbReference>
<feature type="binding site" evidence="17">
    <location>
        <position position="775"/>
    </location>
    <ligand>
        <name>ATP</name>
        <dbReference type="ChEBI" id="CHEBI:30616"/>
    </ligand>
</feature>
<keyword evidence="6 18" id="KW-0479">Metal-binding</keyword>
<comment type="catalytic activity">
    <reaction evidence="15">
        <text>a 1,2-diacyl-sn-glycero-3-phosphoethanolamine(out) + ATP + H2O = a 1,2-diacyl-sn-glycero-3-phosphoethanolamine(in) + ADP + phosphate + H(+)</text>
        <dbReference type="Rhea" id="RHEA:66132"/>
        <dbReference type="ChEBI" id="CHEBI:15377"/>
        <dbReference type="ChEBI" id="CHEBI:15378"/>
        <dbReference type="ChEBI" id="CHEBI:30616"/>
        <dbReference type="ChEBI" id="CHEBI:43474"/>
        <dbReference type="ChEBI" id="CHEBI:64612"/>
        <dbReference type="ChEBI" id="CHEBI:456216"/>
    </reaction>
    <physiologicalReaction direction="left-to-right" evidence="15">
        <dbReference type="Rhea" id="RHEA:66133"/>
    </physiologicalReaction>
</comment>
<evidence type="ECO:0000256" key="7">
    <source>
        <dbReference type="ARBA" id="ARBA00022741"/>
    </source>
</evidence>
<dbReference type="InterPro" id="IPR023299">
    <property type="entry name" value="ATPase_P-typ_cyto_dom_N"/>
</dbReference>
<dbReference type="VEuPathDB" id="MicrosporidiaDB:M153_2750007406"/>
<dbReference type="NCBIfam" id="TIGR01652">
    <property type="entry name" value="ATPase-Plipid"/>
    <property type="match status" value="1"/>
</dbReference>
<name>A0A0R0LYL7_9MICR</name>
<dbReference type="FunFam" id="3.40.1110.10:FF:000067">
    <property type="entry name" value="Phospholipid-transporting ATPase"/>
    <property type="match status" value="1"/>
</dbReference>
<dbReference type="Gene3D" id="3.40.1110.10">
    <property type="entry name" value="Calcium-transporting ATPase, cytoplasmic domain N"/>
    <property type="match status" value="2"/>
</dbReference>
<dbReference type="InterPro" id="IPR032631">
    <property type="entry name" value="P-type_ATPase_N"/>
</dbReference>
<feature type="binding site" evidence="18">
    <location>
        <position position="597"/>
    </location>
    <ligand>
        <name>Mg(2+)</name>
        <dbReference type="ChEBI" id="CHEBI:18420"/>
    </ligand>
</feature>
<dbReference type="SUPFAM" id="SSF56784">
    <property type="entry name" value="HAD-like"/>
    <property type="match status" value="1"/>
</dbReference>
<dbReference type="EMBL" id="LGUB01000082">
    <property type="protein sequence ID" value="KRH94397.1"/>
    <property type="molecule type" value="Genomic_DNA"/>
</dbReference>
<feature type="transmembrane region" description="Helical" evidence="19">
    <location>
        <begin position="1023"/>
        <end position="1043"/>
    </location>
</feature>
<dbReference type="GO" id="GO:0140326">
    <property type="term" value="F:ATPase-coupled intramembrane lipid transporter activity"/>
    <property type="evidence" value="ECO:0007669"/>
    <property type="project" value="UniProtKB-EC"/>
</dbReference>
<dbReference type="Gene3D" id="3.40.50.1000">
    <property type="entry name" value="HAD superfamily/HAD-like"/>
    <property type="match status" value="2"/>
</dbReference>
<dbReference type="InterPro" id="IPR018303">
    <property type="entry name" value="ATPase_P-typ_P_site"/>
</dbReference>
<dbReference type="NCBIfam" id="TIGR01494">
    <property type="entry name" value="ATPase_P-type"/>
    <property type="match status" value="2"/>
</dbReference>
<keyword evidence="7 17" id="KW-0547">Nucleotide-binding</keyword>
<feature type="compositionally biased region" description="Acidic residues" evidence="20">
    <location>
        <begin position="224"/>
        <end position="234"/>
    </location>
</feature>
<keyword evidence="10 19" id="KW-1278">Translocase</keyword>
<evidence type="ECO:0000313" key="24">
    <source>
        <dbReference type="EMBL" id="KRH94397.1"/>
    </source>
</evidence>
<dbReference type="GO" id="GO:0000287">
    <property type="term" value="F:magnesium ion binding"/>
    <property type="evidence" value="ECO:0007669"/>
    <property type="project" value="UniProtKB-UniRule"/>
</dbReference>
<keyword evidence="5 19" id="KW-0812">Transmembrane</keyword>
<keyword evidence="12" id="KW-0445">Lipid transport</keyword>
<evidence type="ECO:0000256" key="4">
    <source>
        <dbReference type="ARBA" id="ARBA00022448"/>
    </source>
</evidence>
<evidence type="ECO:0000256" key="19">
    <source>
        <dbReference type="RuleBase" id="RU362033"/>
    </source>
</evidence>
<evidence type="ECO:0000256" key="2">
    <source>
        <dbReference type="ARBA" id="ARBA00004337"/>
    </source>
</evidence>
<evidence type="ECO:0000313" key="25">
    <source>
        <dbReference type="Proteomes" id="UP000051530"/>
    </source>
</evidence>
<feature type="binding site" evidence="17">
    <location>
        <position position="856"/>
    </location>
    <ligand>
        <name>ATP</name>
        <dbReference type="ChEBI" id="CHEBI:30616"/>
    </ligand>
</feature>
<feature type="transmembrane region" description="Helical" evidence="19">
    <location>
        <begin position="1156"/>
        <end position="1175"/>
    </location>
</feature>
<dbReference type="GO" id="GO:0006890">
    <property type="term" value="P:retrograde vesicle-mediated transport, Golgi to endoplasmic reticulum"/>
    <property type="evidence" value="ECO:0007669"/>
    <property type="project" value="TreeGrafter"/>
</dbReference>
<feature type="binding site" evidence="17">
    <location>
        <position position="965"/>
    </location>
    <ligand>
        <name>ATP</name>
        <dbReference type="ChEBI" id="CHEBI:30616"/>
    </ligand>
</feature>
<dbReference type="SFLD" id="SFLDS00003">
    <property type="entry name" value="Haloacid_Dehalogenase"/>
    <property type="match status" value="1"/>
</dbReference>
<feature type="binding site" evidence="17">
    <location>
        <position position="722"/>
    </location>
    <ligand>
        <name>ATP</name>
        <dbReference type="ChEBI" id="CHEBI:30616"/>
    </ligand>
</feature>
<feature type="transmembrane region" description="Helical" evidence="19">
    <location>
        <begin position="538"/>
        <end position="563"/>
    </location>
</feature>
<dbReference type="FunFam" id="3.40.50.1000:FF:000009">
    <property type="entry name" value="Phospholipid-transporting ATPase"/>
    <property type="match status" value="1"/>
</dbReference>
<feature type="binding site" evidence="17">
    <location>
        <position position="599"/>
    </location>
    <ligand>
        <name>ATP</name>
        <dbReference type="ChEBI" id="CHEBI:30616"/>
    </ligand>
</feature>
<dbReference type="GO" id="GO:0016887">
    <property type="term" value="F:ATP hydrolysis activity"/>
    <property type="evidence" value="ECO:0007669"/>
    <property type="project" value="InterPro"/>
</dbReference>
<dbReference type="GO" id="GO:0005524">
    <property type="term" value="F:ATP binding"/>
    <property type="evidence" value="ECO:0007669"/>
    <property type="project" value="UniProtKB-UniRule"/>
</dbReference>
<evidence type="ECO:0000256" key="8">
    <source>
        <dbReference type="ARBA" id="ARBA00022840"/>
    </source>
</evidence>
<dbReference type="InterPro" id="IPR023298">
    <property type="entry name" value="ATPase_P-typ_TM_dom_sf"/>
</dbReference>
<feature type="binding site" evidence="17">
    <location>
        <position position="857"/>
    </location>
    <ligand>
        <name>ATP</name>
        <dbReference type="ChEBI" id="CHEBI:30616"/>
    </ligand>
</feature>
<feature type="compositionally biased region" description="Low complexity" evidence="20">
    <location>
        <begin position="348"/>
        <end position="357"/>
    </location>
</feature>
<dbReference type="GO" id="GO:0005802">
    <property type="term" value="C:trans-Golgi network"/>
    <property type="evidence" value="ECO:0007669"/>
    <property type="project" value="TreeGrafter"/>
</dbReference>
<dbReference type="OrthoDB" id="377733at2759"/>
<evidence type="ECO:0000256" key="6">
    <source>
        <dbReference type="ARBA" id="ARBA00022723"/>
    </source>
</evidence>
<evidence type="ECO:0000256" key="13">
    <source>
        <dbReference type="ARBA" id="ARBA00023136"/>
    </source>
</evidence>
<dbReference type="InterPro" id="IPR008250">
    <property type="entry name" value="ATPase_P-typ_transduc_dom_A_sf"/>
</dbReference>
<keyword evidence="8 17" id="KW-0067">ATP-binding</keyword>
<evidence type="ECO:0000256" key="17">
    <source>
        <dbReference type="PIRSR" id="PIRSR606539-2"/>
    </source>
</evidence>
<keyword evidence="11 19" id="KW-1133">Transmembrane helix</keyword>
<evidence type="ECO:0000256" key="14">
    <source>
        <dbReference type="ARBA" id="ARBA00034036"/>
    </source>
</evidence>
<feature type="transmembrane region" description="Helical" evidence="19">
    <location>
        <begin position="1049"/>
        <end position="1071"/>
    </location>
</feature>
<keyword evidence="25" id="KW-1185">Reference proteome</keyword>
<organism evidence="24 25">
    <name type="scientific">Pseudoloma neurophilia</name>
    <dbReference type="NCBI Taxonomy" id="146866"/>
    <lineage>
        <taxon>Eukaryota</taxon>
        <taxon>Fungi</taxon>
        <taxon>Fungi incertae sedis</taxon>
        <taxon>Microsporidia</taxon>
        <taxon>Pseudoloma</taxon>
    </lineage>
</organism>
<evidence type="ECO:0000256" key="5">
    <source>
        <dbReference type="ARBA" id="ARBA00022692"/>
    </source>
</evidence>
<dbReference type="SUPFAM" id="SSF81665">
    <property type="entry name" value="Calcium ATPase, transmembrane domain M"/>
    <property type="match status" value="1"/>
</dbReference>
<comment type="cofactor">
    <cofactor evidence="1 18">
        <name>Mg(2+)</name>
        <dbReference type="ChEBI" id="CHEBI:18420"/>
    </cofactor>
</comment>
<gene>
    <name evidence="24" type="ORF">M153_2750007406</name>
</gene>
<dbReference type="GO" id="GO:0005886">
    <property type="term" value="C:plasma membrane"/>
    <property type="evidence" value="ECO:0007669"/>
    <property type="project" value="TreeGrafter"/>
</dbReference>
<dbReference type="InterPro" id="IPR044492">
    <property type="entry name" value="P_typ_ATPase_HD_dom"/>
</dbReference>
<feature type="domain" description="P-type ATPase A" evidence="21">
    <location>
        <begin position="105"/>
        <end position="149"/>
    </location>
</feature>
<dbReference type="InterPro" id="IPR001757">
    <property type="entry name" value="P_typ_ATPase"/>
</dbReference>
<feature type="active site" description="4-aspartylphosphate intermediate" evidence="16">
    <location>
        <position position="597"/>
    </location>
</feature>
<dbReference type="InterPro" id="IPR059000">
    <property type="entry name" value="ATPase_P-type_domA"/>
</dbReference>
<dbReference type="SFLD" id="SFLDG00002">
    <property type="entry name" value="C1.7:_P-type_atpase_like"/>
    <property type="match status" value="1"/>
</dbReference>
<dbReference type="PROSITE" id="PS00154">
    <property type="entry name" value="ATPASE_E1_E2"/>
    <property type="match status" value="1"/>
</dbReference>
<feature type="binding site" evidence="17">
    <location>
        <position position="966"/>
    </location>
    <ligand>
        <name>ATP</name>
        <dbReference type="ChEBI" id="CHEBI:30616"/>
    </ligand>
</feature>
<feature type="binding site" evidence="17">
    <location>
        <position position="680"/>
    </location>
    <ligand>
        <name>ATP</name>
        <dbReference type="ChEBI" id="CHEBI:30616"/>
    </ligand>
</feature>
<reference evidence="24 25" key="1">
    <citation type="submission" date="2015-07" db="EMBL/GenBank/DDBJ databases">
        <title>The genome of Pseudoloma neurophilia, a relevant intracellular parasite of the zebrafish.</title>
        <authorList>
            <person name="Ndikumana S."/>
            <person name="Pelin A."/>
            <person name="Sanders J."/>
            <person name="Corradi N."/>
        </authorList>
    </citation>
    <scope>NUCLEOTIDE SEQUENCE [LARGE SCALE GENOMIC DNA]</scope>
    <source>
        <strain evidence="24 25">MK1</strain>
    </source>
</reference>
<feature type="binding site" evidence="17">
    <location>
        <position position="942"/>
    </location>
    <ligand>
        <name>ATP</name>
        <dbReference type="ChEBI" id="CHEBI:30616"/>
    </ligand>
</feature>
<dbReference type="GO" id="GO:0045332">
    <property type="term" value="P:phospholipid translocation"/>
    <property type="evidence" value="ECO:0007669"/>
    <property type="project" value="TreeGrafter"/>
</dbReference>
<dbReference type="PRINTS" id="PR00119">
    <property type="entry name" value="CATATPASE"/>
</dbReference>
<dbReference type="GO" id="GO:0006897">
    <property type="term" value="P:endocytosis"/>
    <property type="evidence" value="ECO:0007669"/>
    <property type="project" value="TreeGrafter"/>
</dbReference>
<feature type="compositionally biased region" description="Basic and acidic residues" evidence="20">
    <location>
        <begin position="255"/>
        <end position="264"/>
    </location>
</feature>
<evidence type="ECO:0000256" key="18">
    <source>
        <dbReference type="PIRSR" id="PIRSR606539-3"/>
    </source>
</evidence>
<evidence type="ECO:0000256" key="1">
    <source>
        <dbReference type="ARBA" id="ARBA00001946"/>
    </source>
</evidence>
<evidence type="ECO:0000256" key="10">
    <source>
        <dbReference type="ARBA" id="ARBA00022967"/>
    </source>
</evidence>
<feature type="binding site" evidence="17">
    <location>
        <position position="936"/>
    </location>
    <ligand>
        <name>ATP</name>
        <dbReference type="ChEBI" id="CHEBI:30616"/>
    </ligand>
</feature>
<protein>
    <recommendedName>
        <fullName evidence="19">Phospholipid-transporting ATPase</fullName>
        <ecNumber evidence="19">7.6.2.1</ecNumber>
    </recommendedName>
</protein>
<dbReference type="InterPro" id="IPR036412">
    <property type="entry name" value="HAD-like_sf"/>
</dbReference>
<keyword evidence="4" id="KW-0813">Transport</keyword>
<feature type="transmembrane region" description="Helical" evidence="19">
    <location>
        <begin position="505"/>
        <end position="526"/>
    </location>
</feature>
<feature type="binding site" evidence="18">
    <location>
        <position position="966"/>
    </location>
    <ligand>
        <name>Mg(2+)</name>
        <dbReference type="ChEBI" id="CHEBI:18420"/>
    </ligand>
</feature>
<dbReference type="Gene3D" id="1.20.1110.10">
    <property type="entry name" value="Calcium-transporting ATPase, transmembrane domain"/>
    <property type="match status" value="1"/>
</dbReference>
<dbReference type="EC" id="7.6.2.1" evidence="19"/>
<evidence type="ECO:0000256" key="9">
    <source>
        <dbReference type="ARBA" id="ARBA00022842"/>
    </source>
</evidence>
<accession>A0A0R0LYL7</accession>
<evidence type="ECO:0000256" key="16">
    <source>
        <dbReference type="PIRSR" id="PIRSR606539-1"/>
    </source>
</evidence>
<feature type="region of interest" description="Disordered" evidence="20">
    <location>
        <begin position="222"/>
        <end position="381"/>
    </location>
</feature>
<comment type="subcellular location">
    <subcellularLocation>
        <location evidence="2">Endosome membrane</location>
        <topology evidence="2">Multi-pass membrane protein</topology>
    </subcellularLocation>
    <subcellularLocation>
        <location evidence="19">Membrane</location>
        <topology evidence="19">Multi-pass membrane protein</topology>
    </subcellularLocation>
</comment>
<dbReference type="Pfam" id="PF16212">
    <property type="entry name" value="PhoLip_ATPase_C"/>
    <property type="match status" value="1"/>
</dbReference>
<dbReference type="SUPFAM" id="SSF81660">
    <property type="entry name" value="Metal cation-transporting ATPase, ATP-binding domain N"/>
    <property type="match status" value="1"/>
</dbReference>
<dbReference type="SUPFAM" id="SSF81653">
    <property type="entry name" value="Calcium ATPase, transduction domain A"/>
    <property type="match status" value="1"/>
</dbReference>
<feature type="transmembrane region" description="Helical" evidence="19">
    <location>
        <begin position="68"/>
        <end position="87"/>
    </location>
</feature>
<keyword evidence="13 19" id="KW-0472">Membrane</keyword>
<evidence type="ECO:0000256" key="12">
    <source>
        <dbReference type="ARBA" id="ARBA00023055"/>
    </source>
</evidence>
<feature type="binding site" evidence="18">
    <location>
        <position position="599"/>
    </location>
    <ligand>
        <name>Mg(2+)</name>
        <dbReference type="ChEBI" id="CHEBI:18420"/>
    </ligand>
</feature>
<dbReference type="PANTHER" id="PTHR24092:SF5">
    <property type="entry name" value="PHOSPHOLIPID-TRANSPORTING ATPASE"/>
    <property type="match status" value="1"/>
</dbReference>
<feature type="transmembrane region" description="Helical" evidence="19">
    <location>
        <begin position="1127"/>
        <end position="1149"/>
    </location>
</feature>
<feature type="transmembrane region" description="Helical" evidence="19">
    <location>
        <begin position="1187"/>
        <end position="1209"/>
    </location>
</feature>